<evidence type="ECO:0000313" key="2">
    <source>
        <dbReference type="EMBL" id="XBW78038.1"/>
    </source>
</evidence>
<sequence>MYCCKPLIYIWLRFYIGLLITLYKLYNRFNKL</sequence>
<dbReference type="EMBL" id="PP858852">
    <property type="protein sequence ID" value="XBW78038.1"/>
    <property type="molecule type" value="Genomic_DNA"/>
</dbReference>
<name>A0AAU7VH19_9CAUD</name>
<feature type="transmembrane region" description="Helical" evidence="1">
    <location>
        <begin position="6"/>
        <end position="26"/>
    </location>
</feature>
<evidence type="ECO:0000256" key="1">
    <source>
        <dbReference type="SAM" id="Phobius"/>
    </source>
</evidence>
<protein>
    <submittedName>
        <fullName evidence="2">Uncharacterized protein</fullName>
    </submittedName>
</protein>
<organism evidence="2">
    <name type="scientific">Serratia phage Spe5P4</name>
    <dbReference type="NCBI Taxonomy" id="3159438"/>
    <lineage>
        <taxon>Viruses</taxon>
        <taxon>Duplodnaviria</taxon>
        <taxon>Heunggongvirae</taxon>
        <taxon>Uroviricota</taxon>
        <taxon>Caudoviricetes</taxon>
        <taxon>Lindbergviridae</taxon>
        <taxon>Myosmarvirus</taxon>
    </lineage>
</organism>
<accession>A0AAU7VH19</accession>
<keyword evidence="1" id="KW-0812">Transmembrane</keyword>
<keyword evidence="1" id="KW-0472">Membrane</keyword>
<reference evidence="2" key="1">
    <citation type="submission" date="2024-05" db="EMBL/GenBank/DDBJ databases">
        <authorList>
            <person name="Duan X."/>
        </authorList>
    </citation>
    <scope>NUCLEOTIDE SEQUENCE</scope>
</reference>
<keyword evidence="1" id="KW-1133">Transmembrane helix</keyword>
<proteinExistence type="predicted"/>
<gene>
    <name evidence="2" type="ORF">AUQADHIK_CDS0013</name>
</gene>